<feature type="compositionally biased region" description="Low complexity" evidence="1">
    <location>
        <begin position="14"/>
        <end position="27"/>
    </location>
</feature>
<reference evidence="3" key="1">
    <citation type="journal article" date="2014" name="Proc. Natl. Acad. Sci. U.S.A.">
        <title>Extensive sampling of basidiomycete genomes demonstrates inadequacy of the white-rot/brown-rot paradigm for wood decay fungi.</title>
        <authorList>
            <person name="Riley R."/>
            <person name="Salamov A.A."/>
            <person name="Brown D.W."/>
            <person name="Nagy L.G."/>
            <person name="Floudas D."/>
            <person name="Held B.W."/>
            <person name="Levasseur A."/>
            <person name="Lombard V."/>
            <person name="Morin E."/>
            <person name="Otillar R."/>
            <person name="Lindquist E.A."/>
            <person name="Sun H."/>
            <person name="LaButti K.M."/>
            <person name="Schmutz J."/>
            <person name="Jabbour D."/>
            <person name="Luo H."/>
            <person name="Baker S.E."/>
            <person name="Pisabarro A.G."/>
            <person name="Walton J.D."/>
            <person name="Blanchette R.A."/>
            <person name="Henrissat B."/>
            <person name="Martin F."/>
            <person name="Cullen D."/>
            <person name="Hibbett D.S."/>
            <person name="Grigoriev I.V."/>
        </authorList>
    </citation>
    <scope>NUCLEOTIDE SEQUENCE [LARGE SCALE GENOMIC DNA]</scope>
    <source>
        <strain evidence="3">FD-172 SS1</strain>
    </source>
</reference>
<feature type="region of interest" description="Disordered" evidence="1">
    <location>
        <begin position="1"/>
        <end position="58"/>
    </location>
</feature>
<keyword evidence="3" id="KW-1185">Reference proteome</keyword>
<feature type="compositionally biased region" description="Low complexity" evidence="1">
    <location>
        <begin position="240"/>
        <end position="255"/>
    </location>
</feature>
<dbReference type="AlphaFoldDB" id="A0A067N038"/>
<sequence length="894" mass="94974">MDSQQPNVARAPRRPAASRDASSTAPAQDSLPATYPSAPFNVQQWPNQGIPAPPGQGAMSPQFAYPAYPAYFQPQMNQPYFDPQQQTQQQFAQWAYQQMMFSAQQHHQLAAAAQGTLSDYQRSRTQSGSESHHSQQQYFPNGAPAFQPGFAANSNAPSRNASPATEAPPQPFHPYRRPRGPSQSTGKAGDDWRSTTSSSSQPLPPVNPPYAQKNGSATSLNSSSGGGSARSGTDNGRRQASSGASGSPAGTPHGSVRSRNPPHINTDISDHRQRPSQQSPAPKAPPRPPSPSGSLPKPHHHRGSSTSSHASVSSATTAPRTSGGSNGSSSPPTSASPSHSGSARGARQPPKPSPLSQQQTFTASPDLSKRLSRDDSDLVTGVPTMGQVRSHGLKNRLRRALSLSAGQQLAESEAESTRLGSRRKVVAAKNDAEERLERQRAGSSAEGPSSAVSEQDPSLRSVKQKRSGSLFNKKFNASTDNISLSSTVSSASVMIRKLGSMGKLARRNSLMSITGLFKDKNKDGVSGEGSGKKGSGSKKADVVEASVTHTTVELDRGGEDVAGLSPAAMLARQHTLRTNAEAAAPKGKGKLPLGQAQTASPSKVAVPAAWERNTATRGDNPLARKGRASEDGRRADSFLSEEGSEGDVFDHISEEGGDDGDITVRVASLDLEPEPEIETNDEPWAVGIRRSLEKTLRPTKGILKHAGTYVQDAHLSGANSLHRSRSNSYNAVAAHTTEPGPLSSIPSPDPDHIDGLHKSTSPHETIIPPLDIPSSSFFSSGSSDKSPQSSTFAYAHPHMNSSAPALSTMFSSSTPSLGQRSTTTPAPSKKISFAAHLSVYDTFSPRTYDRRSEPATCNRLTPALAQRIKEELNSYKMEEMEVHYASRVHTHFFV</sequence>
<feature type="region of interest" description="Disordered" evidence="1">
    <location>
        <begin position="104"/>
        <end position="465"/>
    </location>
</feature>
<dbReference type="HOGENOM" id="CLU_010951_0_0_1"/>
<organism evidence="2 3">
    <name type="scientific">Botryobasidium botryosum (strain FD-172 SS1)</name>
    <dbReference type="NCBI Taxonomy" id="930990"/>
    <lineage>
        <taxon>Eukaryota</taxon>
        <taxon>Fungi</taxon>
        <taxon>Dikarya</taxon>
        <taxon>Basidiomycota</taxon>
        <taxon>Agaricomycotina</taxon>
        <taxon>Agaricomycetes</taxon>
        <taxon>Cantharellales</taxon>
        <taxon>Botryobasidiaceae</taxon>
        <taxon>Botryobasidium</taxon>
    </lineage>
</organism>
<feature type="compositionally biased region" description="Low complexity" evidence="1">
    <location>
        <begin position="126"/>
        <end position="137"/>
    </location>
</feature>
<feature type="region of interest" description="Disordered" evidence="1">
    <location>
        <begin position="771"/>
        <end position="828"/>
    </location>
</feature>
<feature type="compositionally biased region" description="Polar residues" evidence="1">
    <location>
        <begin position="115"/>
        <end position="125"/>
    </location>
</feature>
<feature type="compositionally biased region" description="Low complexity" evidence="1">
    <location>
        <begin position="304"/>
        <end position="359"/>
    </location>
</feature>
<feature type="compositionally biased region" description="Basic and acidic residues" evidence="1">
    <location>
        <begin position="367"/>
        <end position="376"/>
    </location>
</feature>
<feature type="compositionally biased region" description="Polar residues" evidence="1">
    <location>
        <begin position="446"/>
        <end position="458"/>
    </location>
</feature>
<feature type="compositionally biased region" description="Low complexity" evidence="1">
    <location>
        <begin position="104"/>
        <end position="114"/>
    </location>
</feature>
<name>A0A067N038_BOTB1</name>
<evidence type="ECO:0000313" key="3">
    <source>
        <dbReference type="Proteomes" id="UP000027195"/>
    </source>
</evidence>
<protein>
    <recommendedName>
        <fullName evidence="4">Protein BNI4</fullName>
    </recommendedName>
</protein>
<feature type="compositionally biased region" description="Low complexity" evidence="1">
    <location>
        <begin position="774"/>
        <end position="790"/>
    </location>
</feature>
<feature type="region of interest" description="Disordered" evidence="1">
    <location>
        <begin position="581"/>
        <end position="660"/>
    </location>
</feature>
<dbReference type="EMBL" id="KL198023">
    <property type="protein sequence ID" value="KDQ17527.1"/>
    <property type="molecule type" value="Genomic_DNA"/>
</dbReference>
<dbReference type="OrthoDB" id="5563016at2759"/>
<dbReference type="PANTHER" id="PTHR12751">
    <property type="entry name" value="PHOSPHATASE AND ACTIN REGULATOR PHACTR"/>
    <property type="match status" value="1"/>
</dbReference>
<dbReference type="Proteomes" id="UP000027195">
    <property type="component" value="Unassembled WGS sequence"/>
</dbReference>
<dbReference type="PANTHER" id="PTHR12751:SF18">
    <property type="entry name" value="PHOSPHATASE AND ACTIN REGULATOR 1"/>
    <property type="match status" value="1"/>
</dbReference>
<feature type="region of interest" description="Disordered" evidence="1">
    <location>
        <begin position="520"/>
        <end position="543"/>
    </location>
</feature>
<accession>A0A067N038</accession>
<evidence type="ECO:0008006" key="4">
    <source>
        <dbReference type="Google" id="ProtNLM"/>
    </source>
</evidence>
<feature type="compositionally biased region" description="Basic and acidic residues" evidence="1">
    <location>
        <begin position="627"/>
        <end position="636"/>
    </location>
</feature>
<feature type="compositionally biased region" description="Polar residues" evidence="1">
    <location>
        <begin position="799"/>
        <end position="826"/>
    </location>
</feature>
<dbReference type="InParanoid" id="A0A067N038"/>
<dbReference type="STRING" id="930990.A0A067N038"/>
<evidence type="ECO:0000256" key="1">
    <source>
        <dbReference type="SAM" id="MobiDB-lite"/>
    </source>
</evidence>
<gene>
    <name evidence="2" type="ORF">BOTBODRAFT_53122</name>
</gene>
<proteinExistence type="predicted"/>
<feature type="compositionally biased region" description="Low complexity" evidence="1">
    <location>
        <begin position="151"/>
        <end position="164"/>
    </location>
</feature>
<dbReference type="GO" id="GO:0030036">
    <property type="term" value="P:actin cytoskeleton organization"/>
    <property type="evidence" value="ECO:0007669"/>
    <property type="project" value="TreeGrafter"/>
</dbReference>
<feature type="compositionally biased region" description="Low complexity" evidence="1">
    <location>
        <begin position="214"/>
        <end position="223"/>
    </location>
</feature>
<feature type="compositionally biased region" description="Basic and acidic residues" evidence="1">
    <location>
        <begin position="430"/>
        <end position="440"/>
    </location>
</feature>
<evidence type="ECO:0000313" key="2">
    <source>
        <dbReference type="EMBL" id="KDQ17527.1"/>
    </source>
</evidence>
<feature type="compositionally biased region" description="Pro residues" evidence="1">
    <location>
        <begin position="282"/>
        <end position="291"/>
    </location>
</feature>
<dbReference type="GO" id="GO:0003779">
    <property type="term" value="F:actin binding"/>
    <property type="evidence" value="ECO:0007669"/>
    <property type="project" value="TreeGrafter"/>
</dbReference>